<dbReference type="PATRIC" id="fig|74704.6.peg.1784"/>
<sequence length="258" mass="29677">MNERVKQRIPLILLILIIAIFVILLIINETSLFEKQKTHTFNEAVDKQVSSDALNMKEQEGKFIKASTADVKKAMEVNSDQDDLNHMDISEKVSMSEDEINKILKNKGILKGKGKTFLKAQEKYDVNVLYLVSHALVETGNGKSELAKGIKDKDERYYNFFGIGAFDENAVHTGSSFAKKQAWTSPEKAIMGGAQFVRKNYFDNKQISLYQMRWNPKTPGEHQYASDVDWDDNIAWFMKHFYKNLGIKKDDINKDYYL</sequence>
<keyword evidence="3" id="KW-0812">Transmembrane</keyword>
<evidence type="ECO:0000256" key="1">
    <source>
        <dbReference type="ARBA" id="ARBA00006088"/>
    </source>
</evidence>
<dbReference type="AlphaFoldDB" id="A0A0M2P5D3"/>
<organism evidence="5 6">
    <name type="scientific">Staphylococcus cohnii subsp. cohnii</name>
    <dbReference type="NCBI Taxonomy" id="74704"/>
    <lineage>
        <taxon>Bacteria</taxon>
        <taxon>Bacillati</taxon>
        <taxon>Bacillota</taxon>
        <taxon>Bacilli</taxon>
        <taxon>Bacillales</taxon>
        <taxon>Staphylococcaceae</taxon>
        <taxon>Staphylococcus</taxon>
        <taxon>Staphylococcus cohnii species complex</taxon>
    </lineage>
</organism>
<evidence type="ECO:0000259" key="4">
    <source>
        <dbReference type="SMART" id="SM00047"/>
    </source>
</evidence>
<comment type="caution">
    <text evidence="5">The sequence shown here is derived from an EMBL/GenBank/DDBJ whole genome shotgun (WGS) entry which is preliminary data.</text>
</comment>
<dbReference type="GO" id="GO:0004040">
    <property type="term" value="F:amidase activity"/>
    <property type="evidence" value="ECO:0007669"/>
    <property type="project" value="InterPro"/>
</dbReference>
<evidence type="ECO:0000313" key="5">
    <source>
        <dbReference type="EMBL" id="KKI65098.1"/>
    </source>
</evidence>
<dbReference type="Proteomes" id="UP000034455">
    <property type="component" value="Unassembled WGS sequence"/>
</dbReference>
<dbReference type="SMART" id="SM00047">
    <property type="entry name" value="LYZ2"/>
    <property type="match status" value="1"/>
</dbReference>
<dbReference type="InterPro" id="IPR051056">
    <property type="entry name" value="Glycosyl_Hydrolase_73"/>
</dbReference>
<keyword evidence="3" id="KW-0472">Membrane</keyword>
<evidence type="ECO:0000256" key="2">
    <source>
        <dbReference type="ARBA" id="ARBA00022801"/>
    </source>
</evidence>
<dbReference type="InterPro" id="IPR002901">
    <property type="entry name" value="MGlyc_endo_b_GlcNAc-like_dom"/>
</dbReference>
<dbReference type="PANTHER" id="PTHR33308">
    <property type="entry name" value="PEPTIDOGLYCAN HYDROLASE FLGJ"/>
    <property type="match status" value="1"/>
</dbReference>
<dbReference type="EMBL" id="LAKJ01000003">
    <property type="protein sequence ID" value="KKI65098.1"/>
    <property type="molecule type" value="Genomic_DNA"/>
</dbReference>
<reference evidence="5 6" key="1">
    <citation type="submission" date="2015-03" db="EMBL/GenBank/DDBJ databases">
        <title>Genome Assembly of Staphylococcus cohnii subsp. cohnii strain G22B2.</title>
        <authorList>
            <person name="Nair G."/>
            <person name="Kaur G."/>
            <person name="Khatri I."/>
            <person name="Singh N.K."/>
            <person name="Sathyabama S."/>
            <person name="Maurya S.K."/>
            <person name="Subramanian S."/>
            <person name="Agrewala J.N."/>
            <person name="Mayilraj S."/>
        </authorList>
    </citation>
    <scope>NUCLEOTIDE SEQUENCE [LARGE SCALE GENOMIC DNA]</scope>
    <source>
        <strain evidence="5 6">G22B2</strain>
    </source>
</reference>
<dbReference type="GeneID" id="58096812"/>
<dbReference type="PANTHER" id="PTHR33308:SF9">
    <property type="entry name" value="PEPTIDOGLYCAN HYDROLASE FLGJ"/>
    <property type="match status" value="1"/>
</dbReference>
<keyword evidence="3" id="KW-1133">Transmembrane helix</keyword>
<accession>A0A0M2P5D3</accession>
<proteinExistence type="inferred from homology"/>
<feature type="domain" description="Mannosyl-glycoprotein endo-beta-N-acetylglucosamidase-like" evidence="4">
    <location>
        <begin position="102"/>
        <end position="249"/>
    </location>
</feature>
<keyword evidence="2" id="KW-0378">Hydrolase</keyword>
<evidence type="ECO:0000256" key="3">
    <source>
        <dbReference type="SAM" id="Phobius"/>
    </source>
</evidence>
<dbReference type="Gene3D" id="1.10.530.10">
    <property type="match status" value="1"/>
</dbReference>
<protein>
    <submittedName>
        <fullName evidence="5">Autolysin Atl</fullName>
    </submittedName>
</protein>
<name>A0A0M2P5D3_STACC</name>
<gene>
    <name evidence="5" type="ORF">UF66_1741</name>
</gene>
<comment type="similarity">
    <text evidence="1">In the N-terminal section; belongs to the N-acetylmuramoyl-L-alanine amidase 2 family.</text>
</comment>
<evidence type="ECO:0000313" key="6">
    <source>
        <dbReference type="Proteomes" id="UP000034455"/>
    </source>
</evidence>
<feature type="transmembrane region" description="Helical" evidence="3">
    <location>
        <begin position="9"/>
        <end position="27"/>
    </location>
</feature>
<dbReference type="Pfam" id="PF01832">
    <property type="entry name" value="Glucosaminidase"/>
    <property type="match status" value="1"/>
</dbReference>
<dbReference type="RefSeq" id="WP_019468327.1">
    <property type="nucleotide sequence ID" value="NZ_BKAS01000009.1"/>
</dbReference>